<dbReference type="Proteomes" id="UP000031465">
    <property type="component" value="Unassembled WGS sequence"/>
</dbReference>
<evidence type="ECO:0000259" key="2">
    <source>
        <dbReference type="Pfam" id="PF17251"/>
    </source>
</evidence>
<dbReference type="AlphaFoldDB" id="A0A0C1JI34"/>
<feature type="domain" description="Protochlamydia outer membrane protein" evidence="2">
    <location>
        <begin position="28"/>
        <end position="317"/>
    </location>
</feature>
<dbReference type="InterPro" id="IPR036709">
    <property type="entry name" value="Autotransporte_beta_dom_sf"/>
</dbReference>
<feature type="signal peptide" evidence="1">
    <location>
        <begin position="1"/>
        <end position="22"/>
    </location>
</feature>
<protein>
    <recommendedName>
        <fullName evidence="2">Protochlamydia outer membrane protein domain-containing protein</fullName>
    </recommendedName>
</protein>
<dbReference type="SUPFAM" id="SSF103515">
    <property type="entry name" value="Autotransporter"/>
    <property type="match status" value="1"/>
</dbReference>
<accession>A0A0C1JI34</accession>
<keyword evidence="1" id="KW-0732">Signal</keyword>
<sequence length="317" mass="36324">MRKLITFLMTLLVGSSVSYANADFGQLTFEVGYRHDDISWNQKAPSYNPNYKLHRKFKDLDIVQIGLKGRTMLGYNFYGRASVNWGWIVDGDYKRTFSTYKSPVIAGFGSEDFVVTDTRRDVIDENFVYDLSIGVGYPFYFSDCTLALSPVVGYALDSQHISVEQGGLGFDSTGAVNPNSYGSYTHKFNSRWYGPFVGVDFNYRPYGETWNLYAEVEYHFARFKGRYHDELLSQHHIHRSKHAHAWTFALGADYDFSNDWTAGLCVKFQDWTASRRHGHHGHVSSNSSDEIINLSGNERTSHKWNSYAINLTFGKQF</sequence>
<dbReference type="RefSeq" id="WP_011176036.1">
    <property type="nucleotide sequence ID" value="NZ_JSAN01000120.1"/>
</dbReference>
<dbReference type="InterPro" id="IPR053724">
    <property type="entry name" value="OMP_A26_sf"/>
</dbReference>
<feature type="chain" id="PRO_5002147888" description="Protochlamydia outer membrane protein domain-containing protein" evidence="1">
    <location>
        <begin position="23"/>
        <end position="317"/>
    </location>
</feature>
<name>A0A0C1JI34_9BACT</name>
<gene>
    <name evidence="3" type="ORF">DB44_EW00270</name>
</gene>
<evidence type="ECO:0000313" key="3">
    <source>
        <dbReference type="EMBL" id="KIC71055.1"/>
    </source>
</evidence>
<evidence type="ECO:0000313" key="4">
    <source>
        <dbReference type="Proteomes" id="UP000031465"/>
    </source>
</evidence>
<dbReference type="PATRIC" id="fig|362787.3.peg.1771"/>
<dbReference type="Gene3D" id="2.40.128.90">
    <property type="entry name" value="OMPT-like"/>
    <property type="match status" value="1"/>
</dbReference>
<organism evidence="3 4">
    <name type="scientific">Candidatus Protochlamydia amoebophila</name>
    <dbReference type="NCBI Taxonomy" id="362787"/>
    <lineage>
        <taxon>Bacteria</taxon>
        <taxon>Pseudomonadati</taxon>
        <taxon>Chlamydiota</taxon>
        <taxon>Chlamydiia</taxon>
        <taxon>Parachlamydiales</taxon>
        <taxon>Parachlamydiaceae</taxon>
        <taxon>Candidatus Protochlamydia</taxon>
    </lineage>
</organism>
<dbReference type="Pfam" id="PF17251">
    <property type="entry name" value="Pom"/>
    <property type="match status" value="1"/>
</dbReference>
<dbReference type="InterPro" id="IPR035163">
    <property type="entry name" value="Pom"/>
</dbReference>
<proteinExistence type="predicted"/>
<dbReference type="EMBL" id="JSAN01000120">
    <property type="protein sequence ID" value="KIC71055.1"/>
    <property type="molecule type" value="Genomic_DNA"/>
</dbReference>
<evidence type="ECO:0000256" key="1">
    <source>
        <dbReference type="SAM" id="SignalP"/>
    </source>
</evidence>
<comment type="caution">
    <text evidence="3">The sequence shown here is derived from an EMBL/GenBank/DDBJ whole genome shotgun (WGS) entry which is preliminary data.</text>
</comment>
<reference evidence="3 4" key="1">
    <citation type="journal article" date="2014" name="Mol. Biol. Evol.">
        <title>Massive expansion of Ubiquitination-related gene families within the Chlamydiae.</title>
        <authorList>
            <person name="Domman D."/>
            <person name="Collingro A."/>
            <person name="Lagkouvardos I."/>
            <person name="Gehre L."/>
            <person name="Weinmaier T."/>
            <person name="Rattei T."/>
            <person name="Subtil A."/>
            <person name="Horn M."/>
        </authorList>
    </citation>
    <scope>NUCLEOTIDE SEQUENCE [LARGE SCALE GENOMIC DNA]</scope>
    <source>
        <strain evidence="3 4">EI2</strain>
    </source>
</reference>